<name>A0AAP0GD13_9ASPA</name>
<feature type="region of interest" description="Disordered" evidence="1">
    <location>
        <begin position="692"/>
        <end position="713"/>
    </location>
</feature>
<dbReference type="Proteomes" id="UP001418222">
    <property type="component" value="Unassembled WGS sequence"/>
</dbReference>
<evidence type="ECO:0000313" key="3">
    <source>
        <dbReference type="Proteomes" id="UP001418222"/>
    </source>
</evidence>
<evidence type="ECO:0000256" key="1">
    <source>
        <dbReference type="SAM" id="MobiDB-lite"/>
    </source>
</evidence>
<proteinExistence type="predicted"/>
<comment type="caution">
    <text evidence="2">The sequence shown here is derived from an EMBL/GenBank/DDBJ whole genome shotgun (WGS) entry which is preliminary data.</text>
</comment>
<dbReference type="PANTHER" id="PTHR33103:SF19">
    <property type="entry name" value="OS09G0544700 PROTEIN"/>
    <property type="match status" value="1"/>
</dbReference>
<dbReference type="PANTHER" id="PTHR33103">
    <property type="entry name" value="OS01G0153900 PROTEIN"/>
    <property type="match status" value="1"/>
</dbReference>
<evidence type="ECO:0000313" key="2">
    <source>
        <dbReference type="EMBL" id="KAK8952014.1"/>
    </source>
</evidence>
<organism evidence="2 3">
    <name type="scientific">Platanthera zijinensis</name>
    <dbReference type="NCBI Taxonomy" id="2320716"/>
    <lineage>
        <taxon>Eukaryota</taxon>
        <taxon>Viridiplantae</taxon>
        <taxon>Streptophyta</taxon>
        <taxon>Embryophyta</taxon>
        <taxon>Tracheophyta</taxon>
        <taxon>Spermatophyta</taxon>
        <taxon>Magnoliopsida</taxon>
        <taxon>Liliopsida</taxon>
        <taxon>Asparagales</taxon>
        <taxon>Orchidaceae</taxon>
        <taxon>Orchidoideae</taxon>
        <taxon>Orchideae</taxon>
        <taxon>Orchidinae</taxon>
        <taxon>Platanthera</taxon>
    </lineage>
</organism>
<gene>
    <name evidence="2" type="ORF">KSP39_PZI004852</name>
</gene>
<dbReference type="AlphaFoldDB" id="A0AAP0GD13"/>
<dbReference type="Pfam" id="PF05056">
    <property type="entry name" value="DUF674"/>
    <property type="match status" value="1"/>
</dbReference>
<dbReference type="InterPro" id="IPR007750">
    <property type="entry name" value="DUF674"/>
</dbReference>
<protein>
    <submittedName>
        <fullName evidence="2">Uncharacterized protein</fullName>
    </submittedName>
</protein>
<dbReference type="EMBL" id="JBBWWQ010000003">
    <property type="protein sequence ID" value="KAK8952014.1"/>
    <property type="molecule type" value="Genomic_DNA"/>
</dbReference>
<feature type="compositionally biased region" description="Low complexity" evidence="1">
    <location>
        <begin position="700"/>
        <end position="713"/>
    </location>
</feature>
<sequence>MNKKLEFVADAPPYSIAYSGVFCNSAVKFMISDDILVSQFSIVELLKWLLVSDTPLTDVFLGVRDEKDKLPVDIQPPLRPKCDETETPTGSTRKITLKLHVKEDEETTFFAEADNDFADLLFGFLTYPMGAVIKKLGGHSGIRCMDNLYNSVEALKTANCFNNNGLIGKLLNPKLPPFFKAENQLIKLDEETQTQSYFTCSDASYHNSSKVGNIRCAHYHSKYRQLNPTDPKCGFKDDPSIAGGYLRISKYMVTDNLVIRQPSSHIVITGILRKDDARKGIDSLKGGIHAKNVEIGEHEALALFQASITSKKCAHRCFTGGGKRRQAPVHKTMAITAGALTAMKFDSGFDIDFDSFDGSPQHFLDILNLFKEQQLVHFMSTRIPLLESEIKEWCLTTIVSDNNSLTGKISGNEVAISPQVITEAFNFAAGDDDIELSVEEYTLMLDRMGHAAGNPSKLLKINLAIEYRLLADITGKVICVKRTAHDAITRHQFCLMAALLDKKHPNWGLIVFEMLKKKLDKNSVHFGRVLGLILNHCCPQLLVSSKKHINASKRLTCALIGKWDRRIVNPRAAAAMKSSADTRTVEVSHPQYTGPEVGTMPAPSLTLPSTFIPSTIIISSTQTLLSSISTIASSLPPLTTFLPINLDSTPHEDLFSFDMHEDSFMDASTSSPHDFLHPSTFSDLLFSSIQEPVTPPLSTPPSTSSTFSVSATPSTSTQVPLEQSYRVLLKPSTIKCAGKSSRFPEIVKGRSLAVGDASIACTTRRSEASQEMVPEITGVRPCRRWGESGRLG</sequence>
<accession>A0AAP0GD13</accession>
<reference evidence="2 3" key="1">
    <citation type="journal article" date="2022" name="Nat. Plants">
        <title>Genomes of leafy and leafless Platanthera orchids illuminate the evolution of mycoheterotrophy.</title>
        <authorList>
            <person name="Li M.H."/>
            <person name="Liu K.W."/>
            <person name="Li Z."/>
            <person name="Lu H.C."/>
            <person name="Ye Q.L."/>
            <person name="Zhang D."/>
            <person name="Wang J.Y."/>
            <person name="Li Y.F."/>
            <person name="Zhong Z.M."/>
            <person name="Liu X."/>
            <person name="Yu X."/>
            <person name="Liu D.K."/>
            <person name="Tu X.D."/>
            <person name="Liu B."/>
            <person name="Hao Y."/>
            <person name="Liao X.Y."/>
            <person name="Jiang Y.T."/>
            <person name="Sun W.H."/>
            <person name="Chen J."/>
            <person name="Chen Y.Q."/>
            <person name="Ai Y."/>
            <person name="Zhai J.W."/>
            <person name="Wu S.S."/>
            <person name="Zhou Z."/>
            <person name="Hsiao Y.Y."/>
            <person name="Wu W.L."/>
            <person name="Chen Y.Y."/>
            <person name="Lin Y.F."/>
            <person name="Hsu J.L."/>
            <person name="Li C.Y."/>
            <person name="Wang Z.W."/>
            <person name="Zhao X."/>
            <person name="Zhong W.Y."/>
            <person name="Ma X.K."/>
            <person name="Ma L."/>
            <person name="Huang J."/>
            <person name="Chen G.Z."/>
            <person name="Huang M.Z."/>
            <person name="Huang L."/>
            <person name="Peng D.H."/>
            <person name="Luo Y.B."/>
            <person name="Zou S.Q."/>
            <person name="Chen S.P."/>
            <person name="Lan S."/>
            <person name="Tsai W.C."/>
            <person name="Van de Peer Y."/>
            <person name="Liu Z.J."/>
        </authorList>
    </citation>
    <scope>NUCLEOTIDE SEQUENCE [LARGE SCALE GENOMIC DNA]</scope>
    <source>
        <strain evidence="2">Lor287</strain>
    </source>
</reference>
<keyword evidence="3" id="KW-1185">Reference proteome</keyword>